<dbReference type="SUPFAM" id="SSF141571">
    <property type="entry name" value="Pentapeptide repeat-like"/>
    <property type="match status" value="1"/>
</dbReference>
<dbReference type="Proteomes" id="UP001483337">
    <property type="component" value="Chromosome"/>
</dbReference>
<dbReference type="InterPro" id="IPR001646">
    <property type="entry name" value="5peptide_repeat"/>
</dbReference>
<dbReference type="Pfam" id="PF00805">
    <property type="entry name" value="Pentapeptide"/>
    <property type="match status" value="1"/>
</dbReference>
<organism evidence="2 3">
    <name type="scientific">Okeanomitos corallinicola TIOX110</name>
    <dbReference type="NCBI Taxonomy" id="3133117"/>
    <lineage>
        <taxon>Bacteria</taxon>
        <taxon>Bacillati</taxon>
        <taxon>Cyanobacteriota</taxon>
        <taxon>Cyanophyceae</taxon>
        <taxon>Nostocales</taxon>
        <taxon>Aphanizomenonaceae</taxon>
        <taxon>Okeanomitos</taxon>
    </lineage>
</organism>
<reference evidence="2 3" key="1">
    <citation type="submission" date="2024-04" db="EMBL/GenBank/DDBJ databases">
        <title>Okeanomitos corallinicola gen. &amp; sp. nov. (Nostocales, Cyanobacteria), a new toxic marine heterocyst-forming cyanobacterium from a coral reef.</title>
        <authorList>
            <person name="Li H."/>
            <person name="Li R."/>
            <person name="Kang J."/>
            <person name="Hii K.S."/>
            <person name="Mohamed H.F."/>
            <person name="Xu X."/>
            <person name="Luo Z."/>
        </authorList>
    </citation>
    <scope>NUCLEOTIDE SEQUENCE [LARGE SCALE GENOMIC DNA]</scope>
    <source>
        <strain evidence="2 3">TIOX110</strain>
    </source>
</reference>
<gene>
    <name evidence="2" type="ORF">WJM97_09925</name>
</gene>
<keyword evidence="3" id="KW-1185">Reference proteome</keyword>
<dbReference type="PANTHER" id="PTHR47485">
    <property type="entry name" value="THYLAKOID LUMENAL 17.4 KDA PROTEIN, CHLOROPLASTIC"/>
    <property type="match status" value="1"/>
</dbReference>
<evidence type="ECO:0000313" key="2">
    <source>
        <dbReference type="EMBL" id="WZB89982.1"/>
    </source>
</evidence>
<dbReference type="InterPro" id="IPR035959">
    <property type="entry name" value="RutC-like_sf"/>
</dbReference>
<evidence type="ECO:0000256" key="1">
    <source>
        <dbReference type="ARBA" id="ARBA00022737"/>
    </source>
</evidence>
<name>A0ABZ2UY06_9CYAN</name>
<proteinExistence type="predicted"/>
<dbReference type="Gene3D" id="3.30.1330.40">
    <property type="entry name" value="RutC-like"/>
    <property type="match status" value="1"/>
</dbReference>
<sequence>MINKINEVFSKGTNLERADLQKADLMRANLDGTNLRRADLTGANIYGATFHKADLTGAIMPDGEVYTTDVDLDFMKPDAPLPKEIRDISMTRQVIRTDKAPAPVGPYNQAILASGQMLFVSGQIAIDYHLLMLLNN</sequence>
<dbReference type="PANTHER" id="PTHR47485:SF1">
    <property type="entry name" value="THYLAKOID LUMENAL 17.4 KDA PROTEIN, CHLOROPLASTIC"/>
    <property type="match status" value="1"/>
</dbReference>
<dbReference type="RefSeq" id="WP_353932878.1">
    <property type="nucleotide sequence ID" value="NZ_CP150886.1"/>
</dbReference>
<dbReference type="SUPFAM" id="SSF55298">
    <property type="entry name" value="YjgF-like"/>
    <property type="match status" value="1"/>
</dbReference>
<keyword evidence="1" id="KW-0677">Repeat</keyword>
<evidence type="ECO:0000313" key="3">
    <source>
        <dbReference type="Proteomes" id="UP001483337"/>
    </source>
</evidence>
<dbReference type="Gene3D" id="2.160.20.80">
    <property type="entry name" value="E3 ubiquitin-protein ligase SopA"/>
    <property type="match status" value="1"/>
</dbReference>
<dbReference type="EMBL" id="CP150886">
    <property type="protein sequence ID" value="WZB89982.1"/>
    <property type="molecule type" value="Genomic_DNA"/>
</dbReference>
<protein>
    <submittedName>
        <fullName evidence="2">Pentapeptide repeat-containing protein</fullName>
    </submittedName>
</protein>
<accession>A0ABZ2UY06</accession>